<keyword evidence="3" id="KW-0808">Transferase</keyword>
<feature type="transmembrane region" description="Helical" evidence="10">
    <location>
        <begin position="50"/>
        <end position="68"/>
    </location>
</feature>
<keyword evidence="13" id="KW-1185">Reference proteome</keyword>
<feature type="domain" description="Exostosin GT47" evidence="11">
    <location>
        <begin position="235"/>
        <end position="473"/>
    </location>
</feature>
<reference evidence="13" key="1">
    <citation type="journal article" date="2013" name="Genetics">
        <title>The draft genome and transcriptome of Panagrellus redivivus are shaped by the harsh demands of a free-living lifestyle.</title>
        <authorList>
            <person name="Srinivasan J."/>
            <person name="Dillman A.R."/>
            <person name="Macchietto M.G."/>
            <person name="Heikkinen L."/>
            <person name="Lakso M."/>
            <person name="Fracchia K.M."/>
            <person name="Antoshechkin I."/>
            <person name="Mortazavi A."/>
            <person name="Wong G."/>
            <person name="Sternberg P.W."/>
        </authorList>
    </citation>
    <scope>NUCLEOTIDE SEQUENCE [LARGE SCALE GENOMIC DNA]</scope>
    <source>
        <strain evidence="13">MT8872</strain>
    </source>
</reference>
<evidence type="ECO:0000256" key="2">
    <source>
        <dbReference type="ARBA" id="ARBA00010271"/>
    </source>
</evidence>
<keyword evidence="5" id="KW-0256">Endoplasmic reticulum</keyword>
<evidence type="ECO:0000256" key="4">
    <source>
        <dbReference type="ARBA" id="ARBA00022692"/>
    </source>
</evidence>
<comment type="similarity">
    <text evidence="2">Belongs to the glycosyltransferase 47 family.</text>
</comment>
<name>A0A7E4ULF6_PANRE</name>
<keyword evidence="8" id="KW-1015">Disulfide bond</keyword>
<protein>
    <submittedName>
        <fullName evidence="14">Glyco_transf_64 domain-containing protein</fullName>
    </submittedName>
</protein>
<evidence type="ECO:0000256" key="10">
    <source>
        <dbReference type="SAM" id="Phobius"/>
    </source>
</evidence>
<evidence type="ECO:0000313" key="14">
    <source>
        <dbReference type="WBParaSite" id="Pan_g10169.t1"/>
    </source>
</evidence>
<accession>A0A7E4ULF6</accession>
<dbReference type="GO" id="GO:0015012">
    <property type="term" value="P:heparan sulfate proteoglycan biosynthetic process"/>
    <property type="evidence" value="ECO:0007669"/>
    <property type="project" value="UniProtKB-ARBA"/>
</dbReference>
<dbReference type="Proteomes" id="UP000492821">
    <property type="component" value="Unassembled WGS sequence"/>
</dbReference>
<sequence length="889" mass="102784">MHLVKCAQTRLPPCIRPPSGPIASSERPPPSVPHARYWCLPSMLWNGRSVVKVVTSILAVLLLVTFFLSTQLDIDRYPDVSQLQELDVQDISTTTDQPWRKSWKFGLLSRAVSVTERILANINEELALISTQREEAQSIFEHLSHRLPNLQEEVKELDVVVRNQELRLREYNDLRNVHLHLPHKPLLPPKSSGIIDEGIRKFQYFDDAIDFRHCSISKQFQFYLYPLTTKDLVANNLYNEFKKNPMRTDNPDLACIFIYVGTSLDRQELTYYGKYGHNHLIIDTGDEERDLKFTDAAIIMADIYHRASYRPAYDMSAFLRVRPSDPRDFEDIPPLLPHDRSLLVSFESTANGITVEERDAFAIFEASANHSMDSVHFNIDCIEDATNKLERFGLCSNKTARREVLEQSTFVLIFPEIKSQQNRMYEALKAGAIPVVLSKSAILPFSDMIDWREAVIQIPTARFSELHFILRSFSLPDVLELRRKGRMLFESYLANTEALVRTTLSVLRYRLQLPATLPETKPATPLFRVEHSFHAPTLTNITRPDPDDEKTGPLGPPVASKTFSHNFTVFGMYAHKIWNQYPFYTVKTPEFFLEDAILPSEAEFYNETNLGMRPIAPGSGDTFSEALGGNRPQEQFTIVIITYNRDAVLMSMLESLNNTPFLNRIIVIWNNLDREPPTSWPRLNVDIYFVRAEKNTLNNRFYPYDLIETEAVLSLDDDMDLKRAEIVFAFRSWRQDRTKIVGFPARYHAKYGDGIFYNSNHTCQHSMILTGAAFIHKSYLYAYTYYLPKAIHNRVDEVMNCEDIAMNFLVAHLTRQPPIKTTSKWTIRCPNCPETLSNDADHFNERHECIRYFTKVFGYNPLVFSQYRVDSVLFKTRVPANHQKCYRFV</sequence>
<dbReference type="SUPFAM" id="SSF53448">
    <property type="entry name" value="Nucleotide-diphospho-sugar transferases"/>
    <property type="match status" value="1"/>
</dbReference>
<proteinExistence type="inferred from homology"/>
<dbReference type="WBParaSite" id="Pan_g10169.t1">
    <property type="protein sequence ID" value="Pan_g10169.t1"/>
    <property type="gene ID" value="Pan_g10169"/>
</dbReference>
<evidence type="ECO:0000256" key="8">
    <source>
        <dbReference type="ARBA" id="ARBA00023157"/>
    </source>
</evidence>
<dbReference type="PANTHER" id="PTHR48261">
    <property type="entry name" value="ACETYLGLUCOSAMINYLTRANSFERASE"/>
    <property type="match status" value="1"/>
</dbReference>
<dbReference type="InterPro" id="IPR004263">
    <property type="entry name" value="Exostosin"/>
</dbReference>
<evidence type="ECO:0000256" key="7">
    <source>
        <dbReference type="ARBA" id="ARBA00023136"/>
    </source>
</evidence>
<evidence type="ECO:0000256" key="6">
    <source>
        <dbReference type="ARBA" id="ARBA00022989"/>
    </source>
</evidence>
<evidence type="ECO:0000256" key="5">
    <source>
        <dbReference type="ARBA" id="ARBA00022824"/>
    </source>
</evidence>
<evidence type="ECO:0000259" key="11">
    <source>
        <dbReference type="Pfam" id="PF03016"/>
    </source>
</evidence>
<evidence type="ECO:0000313" key="13">
    <source>
        <dbReference type="Proteomes" id="UP000492821"/>
    </source>
</evidence>
<dbReference type="AlphaFoldDB" id="A0A7E4ULF6"/>
<dbReference type="InterPro" id="IPR029044">
    <property type="entry name" value="Nucleotide-diphossugar_trans"/>
</dbReference>
<reference evidence="14" key="2">
    <citation type="submission" date="2020-10" db="UniProtKB">
        <authorList>
            <consortium name="WormBaseParasite"/>
        </authorList>
    </citation>
    <scope>IDENTIFICATION</scope>
</reference>
<keyword evidence="4 10" id="KW-0812">Transmembrane</keyword>
<organism evidence="13 14">
    <name type="scientific">Panagrellus redivivus</name>
    <name type="common">Microworm</name>
    <dbReference type="NCBI Taxonomy" id="6233"/>
    <lineage>
        <taxon>Eukaryota</taxon>
        <taxon>Metazoa</taxon>
        <taxon>Ecdysozoa</taxon>
        <taxon>Nematoda</taxon>
        <taxon>Chromadorea</taxon>
        <taxon>Rhabditida</taxon>
        <taxon>Tylenchina</taxon>
        <taxon>Panagrolaimomorpha</taxon>
        <taxon>Panagrolaimoidea</taxon>
        <taxon>Panagrolaimidae</taxon>
        <taxon>Panagrellus</taxon>
    </lineage>
</organism>
<dbReference type="GO" id="GO:0005789">
    <property type="term" value="C:endoplasmic reticulum membrane"/>
    <property type="evidence" value="ECO:0007669"/>
    <property type="project" value="UniProtKB-SubCell"/>
</dbReference>
<dbReference type="Pfam" id="PF09258">
    <property type="entry name" value="Glyco_transf_64"/>
    <property type="match status" value="1"/>
</dbReference>
<evidence type="ECO:0000256" key="9">
    <source>
        <dbReference type="SAM" id="Coils"/>
    </source>
</evidence>
<evidence type="ECO:0000256" key="3">
    <source>
        <dbReference type="ARBA" id="ARBA00022679"/>
    </source>
</evidence>
<feature type="coiled-coil region" evidence="9">
    <location>
        <begin position="119"/>
        <end position="167"/>
    </location>
</feature>
<comment type="subcellular location">
    <subcellularLocation>
        <location evidence="1">Endoplasmic reticulum membrane</location>
        <topology evidence="1">Single-pass type II membrane protein</topology>
    </subcellularLocation>
</comment>
<dbReference type="InterPro" id="IPR040911">
    <property type="entry name" value="Exostosin_GT47"/>
</dbReference>
<evidence type="ECO:0000259" key="12">
    <source>
        <dbReference type="Pfam" id="PF09258"/>
    </source>
</evidence>
<keyword evidence="6 10" id="KW-1133">Transmembrane helix</keyword>
<keyword evidence="7 10" id="KW-0472">Membrane</keyword>
<feature type="domain" description="Glycosyl transferase 64" evidence="12">
    <location>
        <begin position="636"/>
        <end position="874"/>
    </location>
</feature>
<dbReference type="Gene3D" id="3.90.550.10">
    <property type="entry name" value="Spore Coat Polysaccharide Biosynthesis Protein SpsA, Chain A"/>
    <property type="match status" value="1"/>
</dbReference>
<dbReference type="GO" id="GO:0016757">
    <property type="term" value="F:glycosyltransferase activity"/>
    <property type="evidence" value="ECO:0007669"/>
    <property type="project" value="InterPro"/>
</dbReference>
<dbReference type="InterPro" id="IPR015338">
    <property type="entry name" value="GT64_dom"/>
</dbReference>
<evidence type="ECO:0000256" key="1">
    <source>
        <dbReference type="ARBA" id="ARBA00004648"/>
    </source>
</evidence>
<dbReference type="PANTHER" id="PTHR48261:SF2">
    <property type="entry name" value="ACETYLGLUCOSAMINYLTRANSFERASE"/>
    <property type="match status" value="1"/>
</dbReference>
<dbReference type="Pfam" id="PF03016">
    <property type="entry name" value="Exostosin_GT47"/>
    <property type="match status" value="1"/>
</dbReference>
<keyword evidence="9" id="KW-0175">Coiled coil</keyword>